<dbReference type="Gene3D" id="3.40.50.1820">
    <property type="entry name" value="alpha/beta hydrolase"/>
    <property type="match status" value="1"/>
</dbReference>
<keyword evidence="2" id="KW-0378">Hydrolase</keyword>
<proteinExistence type="predicted"/>
<protein>
    <submittedName>
        <fullName evidence="2">Alpha/beta hydrolase</fullName>
    </submittedName>
</protein>
<accession>A0ABY9SWJ6</accession>
<dbReference type="SUPFAM" id="SSF53474">
    <property type="entry name" value="alpha/beta-Hydrolases"/>
    <property type="match status" value="1"/>
</dbReference>
<dbReference type="InterPro" id="IPR022742">
    <property type="entry name" value="Hydrolase_4"/>
</dbReference>
<dbReference type="EMBL" id="CP134050">
    <property type="protein sequence ID" value="WNC12200.1"/>
    <property type="molecule type" value="Genomic_DNA"/>
</dbReference>
<dbReference type="PRINTS" id="PR00111">
    <property type="entry name" value="ABHYDROLASE"/>
</dbReference>
<dbReference type="InterPro" id="IPR050266">
    <property type="entry name" value="AB_hydrolase_sf"/>
</dbReference>
<evidence type="ECO:0000313" key="3">
    <source>
        <dbReference type="Proteomes" id="UP001256827"/>
    </source>
</evidence>
<organism evidence="2 3">
    <name type="scientific">Brevibacillus brevis</name>
    <name type="common">Bacillus brevis</name>
    <dbReference type="NCBI Taxonomy" id="1393"/>
    <lineage>
        <taxon>Bacteria</taxon>
        <taxon>Bacillati</taxon>
        <taxon>Bacillota</taxon>
        <taxon>Bacilli</taxon>
        <taxon>Bacillales</taxon>
        <taxon>Paenibacillaceae</taxon>
        <taxon>Brevibacillus</taxon>
    </lineage>
</organism>
<sequence length="273" mass="31429">MFCDLGDVSVYYETHGEGIPVLLIHGFTPDHRLMKGCFEPLFAKRTGYQRIYLDLPGMGRTKGEEWIQSSDEMLDVVERFIERVVPEGSYLLAGESYGGYLARGLAARKKERIAGLLFLCPLIQPLDSNRMVPPASVIARDEAFVATLPKEQQDQFTSIAVVQDRTNWEQFARDILPGLQVADREFLRRISKRYAFSFDLDHEHFDKPALFLTGRQDHVTGYADVWAILDRYPRASFAVLDRAGHNLQIEQSHLFRELVEEWLERVAEYENLQ</sequence>
<dbReference type="InterPro" id="IPR000073">
    <property type="entry name" value="AB_hydrolase_1"/>
</dbReference>
<keyword evidence="3" id="KW-1185">Reference proteome</keyword>
<evidence type="ECO:0000313" key="2">
    <source>
        <dbReference type="EMBL" id="WNC12200.1"/>
    </source>
</evidence>
<dbReference type="PANTHER" id="PTHR43798:SF6">
    <property type="entry name" value="HYDROLASE, PUTATIVE (AFU_ORTHOLOGUE AFUA_4G13070)-RELATED"/>
    <property type="match status" value="1"/>
</dbReference>
<name>A0ABY9SWJ6_BREBE</name>
<evidence type="ECO:0000259" key="1">
    <source>
        <dbReference type="Pfam" id="PF12146"/>
    </source>
</evidence>
<dbReference type="Proteomes" id="UP001256827">
    <property type="component" value="Chromosome"/>
</dbReference>
<dbReference type="InterPro" id="IPR029058">
    <property type="entry name" value="AB_hydrolase_fold"/>
</dbReference>
<dbReference type="PANTHER" id="PTHR43798">
    <property type="entry name" value="MONOACYLGLYCEROL LIPASE"/>
    <property type="match status" value="1"/>
</dbReference>
<reference evidence="2 3" key="1">
    <citation type="submission" date="2023-09" db="EMBL/GenBank/DDBJ databases">
        <title>Complete Genome and Methylome dissection of Bacillus brevis NEB573 original source of BbsI restriction endonuclease.</title>
        <authorList>
            <person name="Fomenkov A."/>
            <person name="Roberts R.D."/>
        </authorList>
    </citation>
    <scope>NUCLEOTIDE SEQUENCE [LARGE SCALE GENOMIC DNA]</scope>
    <source>
        <strain evidence="2 3">NEB573</strain>
    </source>
</reference>
<gene>
    <name evidence="2" type="ORF">RGB73_15765</name>
</gene>
<dbReference type="Pfam" id="PF12146">
    <property type="entry name" value="Hydrolase_4"/>
    <property type="match status" value="1"/>
</dbReference>
<dbReference type="RefSeq" id="WP_310763470.1">
    <property type="nucleotide sequence ID" value="NZ_CP134050.1"/>
</dbReference>
<feature type="domain" description="Serine aminopeptidase S33" evidence="1">
    <location>
        <begin position="21"/>
        <end position="251"/>
    </location>
</feature>
<dbReference type="GO" id="GO:0016787">
    <property type="term" value="F:hydrolase activity"/>
    <property type="evidence" value="ECO:0007669"/>
    <property type="project" value="UniProtKB-KW"/>
</dbReference>